<protein>
    <submittedName>
        <fullName evidence="2">Uncharacterized protein</fullName>
    </submittedName>
</protein>
<reference evidence="3" key="1">
    <citation type="submission" date="2015-03" db="EMBL/GenBank/DDBJ databases">
        <authorList>
            <consortium name="Pathogen Informatics"/>
        </authorList>
    </citation>
    <scope>NUCLEOTIDE SEQUENCE [LARGE SCALE GENOMIC DNA]</scope>
    <source>
        <strain evidence="3">N09902308</strain>
    </source>
</reference>
<accession>A0A916LA25</accession>
<gene>
    <name evidence="2" type="ORF">ERS007739_01387</name>
</gene>
<feature type="region of interest" description="Disordered" evidence="1">
    <location>
        <begin position="1"/>
        <end position="52"/>
    </location>
</feature>
<name>A0A916LA25_MYCTX</name>
<dbReference type="Proteomes" id="UP000039021">
    <property type="component" value="Unassembled WGS sequence"/>
</dbReference>
<comment type="caution">
    <text evidence="2">The sequence shown here is derived from an EMBL/GenBank/DDBJ whole genome shotgun (WGS) entry which is preliminary data.</text>
</comment>
<feature type="compositionally biased region" description="Polar residues" evidence="1">
    <location>
        <begin position="1"/>
        <end position="14"/>
    </location>
</feature>
<evidence type="ECO:0000256" key="1">
    <source>
        <dbReference type="SAM" id="MobiDB-lite"/>
    </source>
</evidence>
<dbReference type="AlphaFoldDB" id="A0A916LA25"/>
<proteinExistence type="predicted"/>
<evidence type="ECO:0000313" key="3">
    <source>
        <dbReference type="Proteomes" id="UP000039021"/>
    </source>
</evidence>
<dbReference type="EMBL" id="CSBK01000523">
    <property type="protein sequence ID" value="COX50502.1"/>
    <property type="molecule type" value="Genomic_DNA"/>
</dbReference>
<evidence type="ECO:0000313" key="2">
    <source>
        <dbReference type="EMBL" id="COX50502.1"/>
    </source>
</evidence>
<organism evidence="2 3">
    <name type="scientific">Mycobacterium tuberculosis</name>
    <dbReference type="NCBI Taxonomy" id="1773"/>
    <lineage>
        <taxon>Bacteria</taxon>
        <taxon>Bacillati</taxon>
        <taxon>Actinomycetota</taxon>
        <taxon>Actinomycetes</taxon>
        <taxon>Mycobacteriales</taxon>
        <taxon>Mycobacteriaceae</taxon>
        <taxon>Mycobacterium</taxon>
        <taxon>Mycobacterium tuberculosis complex</taxon>
    </lineage>
</organism>
<sequence length="52" mass="5355">MSRPTMGSASGNPSATPPAEHSTASEVNPSVRACSPSAIRAAEPMRCPTLMR</sequence>